<name>A0A059T6U2_9CAUD</name>
<evidence type="ECO:0008006" key="3">
    <source>
        <dbReference type="Google" id="ProtNLM"/>
    </source>
</evidence>
<keyword evidence="2" id="KW-1185">Reference proteome</keyword>
<dbReference type="OrthoDB" id="29577at10239"/>
<proteinExistence type="predicted"/>
<dbReference type="Proteomes" id="UP000026997">
    <property type="component" value="Segment"/>
</dbReference>
<accession>A0A059T6U2</accession>
<dbReference type="EMBL" id="KJ094030">
    <property type="protein sequence ID" value="AHL19329.1"/>
    <property type="molecule type" value="Genomic_DNA"/>
</dbReference>
<dbReference type="InterPro" id="IPR008983">
    <property type="entry name" value="Tumour_necrosis_fac-like_dom"/>
</dbReference>
<dbReference type="RefSeq" id="YP_009044578.1">
    <property type="nucleotide sequence ID" value="NC_024383.1"/>
</dbReference>
<sequence length="430" mass="46695">MSRYDHSTVEYTDKIKDLTDSVNRVGNYLSGDNSPYDDVQKLKAITQNIKLTKDTGLAKSITAGTTALRSVVEVGVYYINSTEALALTDKPPELTGAFILVNYPTTASTSVKQEVHMFATGTTGSYVGYRWISASSVSSWWTYENTLGSQAKADKALADGKTYTDSSVNSALQAIQNSAQMYKLTEDDGKPIDASAMATPPTSVASLTKTGIYYFTAAFGNTMPDTPCTGQPFWLVVLQHVTDNSISQSVTANTVAVERVVADRIITTLGVPSKWEYRAKASNFFFSASNSSRITLVSTQQNIITPNKFINNPGSLPLSAINPAITIPEDGMYHVMASLNINGILEKVYLVSELTLLINDVVHPATFGMVKTADNVNGQYSLAGNGIYQLKKGDKLKLRSYCNNMGNNPYLDVDKLYISVGKIADISLFK</sequence>
<evidence type="ECO:0000313" key="1">
    <source>
        <dbReference type="EMBL" id="AHL19329.1"/>
    </source>
</evidence>
<reference evidence="1 2" key="1">
    <citation type="journal article" date="2014" name="Appl. Environ. Microbiol.">
        <title>Comparative genomic and morphological analysis of Listeria phages isolated from farm environments.</title>
        <authorList>
            <person name="Denes T."/>
            <person name="Vongkamjan K."/>
            <person name="Ackermann H.W."/>
            <person name="Moreno Switt A.I."/>
            <person name="Wiedmann M."/>
            <person name="den Bakker H.C."/>
        </authorList>
    </citation>
    <scope>NUCLEOTIDE SEQUENCE [LARGE SCALE GENOMIC DNA]</scope>
</reference>
<dbReference type="Gene3D" id="2.60.120.40">
    <property type="match status" value="1"/>
</dbReference>
<gene>
    <name evidence="1" type="ORF">LP083-2_122</name>
</gene>
<dbReference type="GeneID" id="19735688"/>
<organism evidence="1 2">
    <name type="scientific">Listeria phage LP-083-2</name>
    <dbReference type="NCBI Taxonomy" id="1458855"/>
    <lineage>
        <taxon>Viruses</taxon>
        <taxon>Duplodnaviria</taxon>
        <taxon>Heunggongvirae</taxon>
        <taxon>Uroviricota</taxon>
        <taxon>Caudoviricetes</taxon>
        <taxon>Herelleviridae</taxon>
        <taxon>Jasinskavirinae</taxon>
        <taxon>Pecentumvirus</taxon>
        <taxon>Pecentumvirus LP0832</taxon>
    </lineage>
</organism>
<evidence type="ECO:0000313" key="2">
    <source>
        <dbReference type="Proteomes" id="UP000026997"/>
    </source>
</evidence>
<protein>
    <recommendedName>
        <fullName evidence="3">Receptor binding protein</fullName>
    </recommendedName>
</protein>
<dbReference type="KEGG" id="vg:19735688"/>